<feature type="domain" description="Hydantoinase B/oxoprolinase" evidence="1">
    <location>
        <begin position="5"/>
        <end position="217"/>
    </location>
</feature>
<proteinExistence type="predicted"/>
<dbReference type="InterPro" id="IPR045079">
    <property type="entry name" value="Oxoprolinase-like"/>
</dbReference>
<dbReference type="GO" id="GO:0017168">
    <property type="term" value="F:5-oxoprolinase (ATP-hydrolyzing) activity"/>
    <property type="evidence" value="ECO:0007669"/>
    <property type="project" value="TreeGrafter"/>
</dbReference>
<dbReference type="InterPro" id="IPR003692">
    <property type="entry name" value="Hydantoinase_B"/>
</dbReference>
<gene>
    <name evidence="2" type="ORF">METZ01_LOCUS259544</name>
</gene>
<sequence length="217" mass="24467">MNHFDPVSLEIMWSRMLSIAEEMWTTVLRTAVSTIIASANDFGCEILDARGRSIAHAYRSMPVFNMTMPNVTKAILGKYPMAEIMPGDVFMTNDPWLCAGHLPDIGIVTPIFYQGRFVGFAGNIANTSDIGGSLDQKRVRDSYEEGIFFPLCKLYDDYKPNELVFDMFRWNVRAPEMVLTDIEAQLAANEVGVRRVVDFLDEYGLEDLTTLSDTILD</sequence>
<feature type="non-terminal residue" evidence="2">
    <location>
        <position position="217"/>
    </location>
</feature>
<dbReference type="Pfam" id="PF02538">
    <property type="entry name" value="Hydantoinase_B"/>
    <property type="match status" value="1"/>
</dbReference>
<evidence type="ECO:0000313" key="2">
    <source>
        <dbReference type="EMBL" id="SVC06690.1"/>
    </source>
</evidence>
<dbReference type="AlphaFoldDB" id="A0A382J3S8"/>
<name>A0A382J3S8_9ZZZZ</name>
<dbReference type="PANTHER" id="PTHR11365">
    <property type="entry name" value="5-OXOPROLINASE RELATED"/>
    <property type="match status" value="1"/>
</dbReference>
<dbReference type="GO" id="GO:0005829">
    <property type="term" value="C:cytosol"/>
    <property type="evidence" value="ECO:0007669"/>
    <property type="project" value="TreeGrafter"/>
</dbReference>
<dbReference type="GO" id="GO:0006749">
    <property type="term" value="P:glutathione metabolic process"/>
    <property type="evidence" value="ECO:0007669"/>
    <property type="project" value="TreeGrafter"/>
</dbReference>
<dbReference type="PANTHER" id="PTHR11365:SF23">
    <property type="entry name" value="HYPOTHETICAL 5-OXOPROLINASE (EUROFUNG)-RELATED"/>
    <property type="match status" value="1"/>
</dbReference>
<reference evidence="2" key="1">
    <citation type="submission" date="2018-05" db="EMBL/GenBank/DDBJ databases">
        <authorList>
            <person name="Lanie J.A."/>
            <person name="Ng W.-L."/>
            <person name="Kazmierczak K.M."/>
            <person name="Andrzejewski T.M."/>
            <person name="Davidsen T.M."/>
            <person name="Wayne K.J."/>
            <person name="Tettelin H."/>
            <person name="Glass J.I."/>
            <person name="Rusch D."/>
            <person name="Podicherti R."/>
            <person name="Tsui H.-C.T."/>
            <person name="Winkler M.E."/>
        </authorList>
    </citation>
    <scope>NUCLEOTIDE SEQUENCE</scope>
</reference>
<protein>
    <recommendedName>
        <fullName evidence="1">Hydantoinase B/oxoprolinase domain-containing protein</fullName>
    </recommendedName>
</protein>
<dbReference type="EMBL" id="UINC01071633">
    <property type="protein sequence ID" value="SVC06690.1"/>
    <property type="molecule type" value="Genomic_DNA"/>
</dbReference>
<evidence type="ECO:0000259" key="1">
    <source>
        <dbReference type="Pfam" id="PF02538"/>
    </source>
</evidence>
<organism evidence="2">
    <name type="scientific">marine metagenome</name>
    <dbReference type="NCBI Taxonomy" id="408172"/>
    <lineage>
        <taxon>unclassified sequences</taxon>
        <taxon>metagenomes</taxon>
        <taxon>ecological metagenomes</taxon>
    </lineage>
</organism>
<accession>A0A382J3S8</accession>